<sequence length="70" mass="7472">MAAADFPAGNSSERTGNKTAQGQILCFDHLNRPAHISAMLFQQKFTKTPTLVNGSPICMLLVLGLLLVDG</sequence>
<name>A0A6J5U373_PRUAR</name>
<protein>
    <submittedName>
        <fullName evidence="2">Uncharacterized protein</fullName>
    </submittedName>
</protein>
<reference evidence="2 3" key="1">
    <citation type="submission" date="2020-05" db="EMBL/GenBank/DDBJ databases">
        <authorList>
            <person name="Campoy J."/>
            <person name="Schneeberger K."/>
            <person name="Spophaly S."/>
        </authorList>
    </citation>
    <scope>NUCLEOTIDE SEQUENCE [LARGE SCALE GENOMIC DNA]</scope>
    <source>
        <strain evidence="2">PruArmRojPasFocal</strain>
    </source>
</reference>
<feature type="transmembrane region" description="Helical" evidence="1">
    <location>
        <begin position="50"/>
        <end position="68"/>
    </location>
</feature>
<organism evidence="2 3">
    <name type="scientific">Prunus armeniaca</name>
    <name type="common">Apricot</name>
    <name type="synonym">Armeniaca vulgaris</name>
    <dbReference type="NCBI Taxonomy" id="36596"/>
    <lineage>
        <taxon>Eukaryota</taxon>
        <taxon>Viridiplantae</taxon>
        <taxon>Streptophyta</taxon>
        <taxon>Embryophyta</taxon>
        <taxon>Tracheophyta</taxon>
        <taxon>Spermatophyta</taxon>
        <taxon>Magnoliopsida</taxon>
        <taxon>eudicotyledons</taxon>
        <taxon>Gunneridae</taxon>
        <taxon>Pentapetalae</taxon>
        <taxon>rosids</taxon>
        <taxon>fabids</taxon>
        <taxon>Rosales</taxon>
        <taxon>Rosaceae</taxon>
        <taxon>Amygdaloideae</taxon>
        <taxon>Amygdaleae</taxon>
        <taxon>Prunus</taxon>
    </lineage>
</organism>
<proteinExistence type="predicted"/>
<accession>A0A6J5U373</accession>
<dbReference type="EMBL" id="CAEKDK010000002">
    <property type="protein sequence ID" value="CAB4269844.1"/>
    <property type="molecule type" value="Genomic_DNA"/>
</dbReference>
<evidence type="ECO:0000313" key="2">
    <source>
        <dbReference type="EMBL" id="CAB4269844.1"/>
    </source>
</evidence>
<dbReference type="AlphaFoldDB" id="A0A6J5U373"/>
<evidence type="ECO:0000256" key="1">
    <source>
        <dbReference type="SAM" id="Phobius"/>
    </source>
</evidence>
<keyword evidence="1" id="KW-0472">Membrane</keyword>
<dbReference type="Proteomes" id="UP000507222">
    <property type="component" value="Unassembled WGS sequence"/>
</dbReference>
<evidence type="ECO:0000313" key="3">
    <source>
        <dbReference type="Proteomes" id="UP000507222"/>
    </source>
</evidence>
<keyword evidence="1" id="KW-0812">Transmembrane</keyword>
<keyword evidence="1" id="KW-1133">Transmembrane helix</keyword>
<gene>
    <name evidence="2" type="ORF">CURHAP_LOCUS15655</name>
</gene>